<dbReference type="Proteomes" id="UP000003779">
    <property type="component" value="Chromosome"/>
</dbReference>
<dbReference type="AlphaFoldDB" id="J7L0X0"/>
<feature type="compositionally biased region" description="Low complexity" evidence="1">
    <location>
        <begin position="55"/>
        <end position="78"/>
    </location>
</feature>
<dbReference type="GO" id="GO:0016740">
    <property type="term" value="F:transferase activity"/>
    <property type="evidence" value="ECO:0007669"/>
    <property type="project" value="UniProtKB-KW"/>
</dbReference>
<gene>
    <name evidence="2" type="ordered locus">B005_1033</name>
</gene>
<keyword evidence="2" id="KW-0808">Transferase</keyword>
<evidence type="ECO:0000256" key="1">
    <source>
        <dbReference type="SAM" id="MobiDB-lite"/>
    </source>
</evidence>
<reference evidence="3" key="2">
    <citation type="submission" date="2012-08" db="EMBL/GenBank/DDBJ databases">
        <title>Whole-genome sequence of Nocardiopsis alba strain ATCC BAA-2165 associated with honeybees.</title>
        <authorList>
            <person name="Qiao J."/>
            <person name="Chen L."/>
            <person name="Li Y."/>
            <person name="Wang J."/>
            <person name="Zhang W."/>
            <person name="Chen S."/>
        </authorList>
    </citation>
    <scope>NUCLEOTIDE SEQUENCE [LARGE SCALE GENOMIC DNA]</scope>
    <source>
        <strain evidence="3">ATCC BAA-2165 / BE74</strain>
    </source>
</reference>
<name>J7L0X0_NOCAA</name>
<reference evidence="2 3" key="1">
    <citation type="journal article" date="2012" name="J. Bacteriol.">
        <title>Whole-Genome Sequence of Nocardiopsis alba Strain ATCC BAA-2165, Associated with Honeybees.</title>
        <authorList>
            <person name="Qiao J."/>
            <person name="Chen L."/>
            <person name="Li Y."/>
            <person name="Wang J."/>
            <person name="Zhang W."/>
            <person name="Chen S."/>
        </authorList>
    </citation>
    <scope>NUCLEOTIDE SEQUENCE [LARGE SCALE GENOMIC DNA]</scope>
    <source>
        <strain evidence="3">ATCC BAA-2165 / BE74</strain>
    </source>
</reference>
<evidence type="ECO:0000313" key="2">
    <source>
        <dbReference type="EMBL" id="AFR06426.1"/>
    </source>
</evidence>
<accession>J7L0X0</accession>
<proteinExistence type="predicted"/>
<dbReference type="KEGG" id="nal:B005_1033"/>
<organism evidence="2 3">
    <name type="scientific">Nocardiopsis alba (strain ATCC BAA-2165 / BE74)</name>
    <dbReference type="NCBI Taxonomy" id="1205910"/>
    <lineage>
        <taxon>Bacteria</taxon>
        <taxon>Bacillati</taxon>
        <taxon>Actinomycetota</taxon>
        <taxon>Actinomycetes</taxon>
        <taxon>Streptosporangiales</taxon>
        <taxon>Nocardiopsidaceae</taxon>
        <taxon>Nocardiopsis</taxon>
    </lineage>
</organism>
<dbReference type="EMBL" id="CP003788">
    <property type="protein sequence ID" value="AFR06426.1"/>
    <property type="molecule type" value="Genomic_DNA"/>
</dbReference>
<dbReference type="HOGENOM" id="CLU_2618444_0_0_11"/>
<sequence>MGLTVLRERDKESLKAWFGGFREGWPYRLADDPGRPAADHLSIAPSSPRRSFWAPSPSSCCSGRCCSSPSSWGSWSSP</sequence>
<feature type="region of interest" description="Disordered" evidence="1">
    <location>
        <begin position="39"/>
        <end position="78"/>
    </location>
</feature>
<evidence type="ECO:0000313" key="3">
    <source>
        <dbReference type="Proteomes" id="UP000003779"/>
    </source>
</evidence>
<protein>
    <submittedName>
        <fullName evidence="2">Glycosyl transferase family 2 domain protein</fullName>
    </submittedName>
</protein>